<accession>A0A9P4IU34</accession>
<feature type="domain" description="Peptidase S8/S53" evidence="9">
    <location>
        <begin position="158"/>
        <end position="399"/>
    </location>
</feature>
<dbReference type="PROSITE" id="PS51892">
    <property type="entry name" value="SUBTILASE"/>
    <property type="match status" value="1"/>
</dbReference>
<feature type="active site" description="Charge relay system" evidence="6">
    <location>
        <position position="164"/>
    </location>
</feature>
<dbReference type="SUPFAM" id="SSF52743">
    <property type="entry name" value="Subtilisin-like"/>
    <property type="match status" value="1"/>
</dbReference>
<dbReference type="PANTHER" id="PTHR43806:SF58">
    <property type="entry name" value="ALKALINE PROTEASE 1-RELATED"/>
    <property type="match status" value="1"/>
</dbReference>
<dbReference type="InterPro" id="IPR010259">
    <property type="entry name" value="S8pro/Inhibitor_I9"/>
</dbReference>
<evidence type="ECO:0000256" key="5">
    <source>
        <dbReference type="ARBA" id="ARBA00022825"/>
    </source>
</evidence>
<sequence>MFALPETAAVLAALLPLIAVINAAPSPQSAGSNNEIPNQFIITLKPGTNMAQHLNYVRGIHAVSFARHRKRDSENFAGITNRYNVSDFQAYAGHFDPVVMKQIRASKDVEDIEPDKIYTTMSRVVQYNPPIGLNLISHRGLSQEHKGYAYDSSSGKKTYAYVVDTGIDIHHTEFEGRAIHGHNAVKSSQNDEDNVGHGTHVAGTIGGKTYGIAKSTNLISIKVFDAIQGSLSEVMAGVDFAIKDIIHFKRQKKAVVNMSLGGPYSLSFNKMVDRGFKYDVLMVIAAGNADRDASEVSPSSAAGAITVGATDMYRVRAKFSNYGTNLTLFAPGVDVLSAWPSPPAPPGHLPVPSNATRSLSGTSMAAPHIAGMAAYLMGIKRFGSAKTLRESMVRLSTKKVVGDIKGSPNAFAYNNGGSQVGIWG</sequence>
<dbReference type="PROSITE" id="PS00137">
    <property type="entry name" value="SUBTILASE_HIS"/>
    <property type="match status" value="1"/>
</dbReference>
<reference evidence="11" key="1">
    <citation type="journal article" date="2020" name="Stud. Mycol.">
        <title>101 Dothideomycetes genomes: a test case for predicting lifestyles and emergence of pathogens.</title>
        <authorList>
            <person name="Haridas S."/>
            <person name="Albert R."/>
            <person name="Binder M."/>
            <person name="Bloem J."/>
            <person name="Labutti K."/>
            <person name="Salamov A."/>
            <person name="Andreopoulos B."/>
            <person name="Baker S."/>
            <person name="Barry K."/>
            <person name="Bills G."/>
            <person name="Bluhm B."/>
            <person name="Cannon C."/>
            <person name="Castanera R."/>
            <person name="Culley D."/>
            <person name="Daum C."/>
            <person name="Ezra D."/>
            <person name="Gonzalez J."/>
            <person name="Henrissat B."/>
            <person name="Kuo A."/>
            <person name="Liang C."/>
            <person name="Lipzen A."/>
            <person name="Lutzoni F."/>
            <person name="Magnuson J."/>
            <person name="Mondo S."/>
            <person name="Nolan M."/>
            <person name="Ohm R."/>
            <person name="Pangilinan J."/>
            <person name="Park H.-J."/>
            <person name="Ramirez L."/>
            <person name="Alfaro M."/>
            <person name="Sun H."/>
            <person name="Tritt A."/>
            <person name="Yoshinaga Y."/>
            <person name="Zwiers L.-H."/>
            <person name="Turgeon B."/>
            <person name="Goodwin S."/>
            <person name="Spatafora J."/>
            <person name="Crous P."/>
            <person name="Grigoriev I."/>
        </authorList>
    </citation>
    <scope>NUCLEOTIDE SEQUENCE</scope>
    <source>
        <strain evidence="11">CBS 260.36</strain>
    </source>
</reference>
<dbReference type="PANTHER" id="PTHR43806">
    <property type="entry name" value="PEPTIDASE S8"/>
    <property type="match status" value="1"/>
</dbReference>
<dbReference type="GO" id="GO:0004252">
    <property type="term" value="F:serine-type endopeptidase activity"/>
    <property type="evidence" value="ECO:0007669"/>
    <property type="project" value="UniProtKB-UniRule"/>
</dbReference>
<feature type="signal peptide" evidence="8">
    <location>
        <begin position="1"/>
        <end position="23"/>
    </location>
</feature>
<dbReference type="EMBL" id="ML996095">
    <property type="protein sequence ID" value="KAF2147790.1"/>
    <property type="molecule type" value="Genomic_DNA"/>
</dbReference>
<keyword evidence="4 6" id="KW-0378">Hydrolase</keyword>
<feature type="active site" description="Charge relay system" evidence="6">
    <location>
        <position position="197"/>
    </location>
</feature>
<dbReference type="GO" id="GO:0006508">
    <property type="term" value="P:proteolysis"/>
    <property type="evidence" value="ECO:0007669"/>
    <property type="project" value="UniProtKB-KW"/>
</dbReference>
<dbReference type="OrthoDB" id="206201at2759"/>
<keyword evidence="12" id="KW-1185">Reference proteome</keyword>
<evidence type="ECO:0000259" key="10">
    <source>
        <dbReference type="Pfam" id="PF05922"/>
    </source>
</evidence>
<keyword evidence="3 8" id="KW-0732">Signal</keyword>
<comment type="similarity">
    <text evidence="1 6 7">Belongs to the peptidase S8 family.</text>
</comment>
<gene>
    <name evidence="11" type="ORF">K461DRAFT_263353</name>
</gene>
<dbReference type="FunFam" id="3.40.50.200:FF:000007">
    <property type="entry name" value="Subtilisin-like serine protease"/>
    <property type="match status" value="1"/>
</dbReference>
<evidence type="ECO:0000259" key="9">
    <source>
        <dbReference type="Pfam" id="PF00082"/>
    </source>
</evidence>
<dbReference type="InterPro" id="IPR000209">
    <property type="entry name" value="Peptidase_S8/S53_dom"/>
</dbReference>
<evidence type="ECO:0000256" key="6">
    <source>
        <dbReference type="PROSITE-ProRule" id="PRU01240"/>
    </source>
</evidence>
<evidence type="ECO:0000256" key="4">
    <source>
        <dbReference type="ARBA" id="ARBA00022801"/>
    </source>
</evidence>
<dbReference type="AlphaFoldDB" id="A0A9P4IU34"/>
<feature type="chain" id="PRO_5040105290" evidence="8">
    <location>
        <begin position="24"/>
        <end position="424"/>
    </location>
</feature>
<dbReference type="InterPro" id="IPR034193">
    <property type="entry name" value="PCSK9_ProteinaseK-like"/>
</dbReference>
<feature type="domain" description="Inhibitor I9" evidence="10">
    <location>
        <begin position="39"/>
        <end position="120"/>
    </location>
</feature>
<dbReference type="InterPro" id="IPR023827">
    <property type="entry name" value="Peptidase_S8_Asp-AS"/>
</dbReference>
<dbReference type="InterPro" id="IPR022398">
    <property type="entry name" value="Peptidase_S8_His-AS"/>
</dbReference>
<evidence type="ECO:0000256" key="3">
    <source>
        <dbReference type="ARBA" id="ARBA00022729"/>
    </source>
</evidence>
<dbReference type="GO" id="GO:0005576">
    <property type="term" value="C:extracellular region"/>
    <property type="evidence" value="ECO:0007669"/>
    <property type="project" value="UniProtKB-ARBA"/>
</dbReference>
<dbReference type="InterPro" id="IPR036852">
    <property type="entry name" value="Peptidase_S8/S53_dom_sf"/>
</dbReference>
<comment type="caution">
    <text evidence="11">The sequence shown here is derived from an EMBL/GenBank/DDBJ whole genome shotgun (WGS) entry which is preliminary data.</text>
</comment>
<dbReference type="SUPFAM" id="SSF54897">
    <property type="entry name" value="Protease propeptides/inhibitors"/>
    <property type="match status" value="1"/>
</dbReference>
<dbReference type="PROSITE" id="PS00136">
    <property type="entry name" value="SUBTILASE_ASP"/>
    <property type="match status" value="1"/>
</dbReference>
<keyword evidence="5 6" id="KW-0720">Serine protease</keyword>
<keyword evidence="2 6" id="KW-0645">Protease</keyword>
<proteinExistence type="inferred from homology"/>
<dbReference type="Pfam" id="PF00082">
    <property type="entry name" value="Peptidase_S8"/>
    <property type="match status" value="1"/>
</dbReference>
<dbReference type="InterPro" id="IPR050131">
    <property type="entry name" value="Peptidase_S8_subtilisin-like"/>
</dbReference>
<evidence type="ECO:0000256" key="7">
    <source>
        <dbReference type="RuleBase" id="RU003355"/>
    </source>
</evidence>
<evidence type="ECO:0000313" key="11">
    <source>
        <dbReference type="EMBL" id="KAF2147790.1"/>
    </source>
</evidence>
<evidence type="ECO:0000256" key="8">
    <source>
        <dbReference type="SAM" id="SignalP"/>
    </source>
</evidence>
<dbReference type="PROSITE" id="PS00138">
    <property type="entry name" value="SUBTILASE_SER"/>
    <property type="match status" value="1"/>
</dbReference>
<evidence type="ECO:0000313" key="12">
    <source>
        <dbReference type="Proteomes" id="UP000799439"/>
    </source>
</evidence>
<feature type="active site" description="Charge relay system" evidence="6">
    <location>
        <position position="363"/>
    </location>
</feature>
<dbReference type="CDD" id="cd04077">
    <property type="entry name" value="Peptidases_S8_PCSK9_ProteinaseK_like"/>
    <property type="match status" value="1"/>
</dbReference>
<name>A0A9P4IU34_9PEZI</name>
<dbReference type="Gene3D" id="3.40.50.200">
    <property type="entry name" value="Peptidase S8/S53 domain"/>
    <property type="match status" value="1"/>
</dbReference>
<dbReference type="InterPro" id="IPR015500">
    <property type="entry name" value="Peptidase_S8_subtilisin-rel"/>
</dbReference>
<dbReference type="Pfam" id="PF05922">
    <property type="entry name" value="Inhibitor_I9"/>
    <property type="match status" value="1"/>
</dbReference>
<evidence type="ECO:0000256" key="2">
    <source>
        <dbReference type="ARBA" id="ARBA00022670"/>
    </source>
</evidence>
<organism evidence="11 12">
    <name type="scientific">Myriangium duriaei CBS 260.36</name>
    <dbReference type="NCBI Taxonomy" id="1168546"/>
    <lineage>
        <taxon>Eukaryota</taxon>
        <taxon>Fungi</taxon>
        <taxon>Dikarya</taxon>
        <taxon>Ascomycota</taxon>
        <taxon>Pezizomycotina</taxon>
        <taxon>Dothideomycetes</taxon>
        <taxon>Dothideomycetidae</taxon>
        <taxon>Myriangiales</taxon>
        <taxon>Myriangiaceae</taxon>
        <taxon>Myriangium</taxon>
    </lineage>
</organism>
<evidence type="ECO:0000256" key="1">
    <source>
        <dbReference type="ARBA" id="ARBA00011073"/>
    </source>
</evidence>
<dbReference type="InterPro" id="IPR023828">
    <property type="entry name" value="Peptidase_S8_Ser-AS"/>
</dbReference>
<dbReference type="Proteomes" id="UP000799439">
    <property type="component" value="Unassembled WGS sequence"/>
</dbReference>
<protein>
    <submittedName>
        <fullName evidence="11">Subtilisin-like protease 2</fullName>
    </submittedName>
</protein>
<dbReference type="PRINTS" id="PR00723">
    <property type="entry name" value="SUBTILISIN"/>
</dbReference>